<dbReference type="InterPro" id="IPR009081">
    <property type="entry name" value="PP-bd_ACP"/>
</dbReference>
<dbReference type="InterPro" id="IPR036736">
    <property type="entry name" value="ACP-like_sf"/>
</dbReference>
<reference evidence="2 3" key="1">
    <citation type="submission" date="2017-07" db="EMBL/GenBank/DDBJ databases">
        <title>The Complete Genome of Streptomyces asterosporus-ZSY.</title>
        <authorList>
            <person name="Zhang S."/>
        </authorList>
    </citation>
    <scope>NUCLEOTIDE SEQUENCE [LARGE SCALE GENOMIC DNA]</scope>
    <source>
        <strain evidence="2 3">DSM 41452</strain>
    </source>
</reference>
<dbReference type="OrthoDB" id="5523836at2"/>
<sequence length="140" mass="15313">MADTIQDAFPAIASRGACKYLQRSAARLVTLHRADLASLRETQFRQKNANGPRKGIPVSAETTLDVSELRELVADTLDVELSALTDDVLLIEELGVDSVVALELMVTLEQRYGIRIPEEELGTVRTFPDIHVLLNGKLGG</sequence>
<dbReference type="SUPFAM" id="SSF47336">
    <property type="entry name" value="ACP-like"/>
    <property type="match status" value="1"/>
</dbReference>
<dbReference type="AlphaFoldDB" id="A0A514JVL1"/>
<organism evidence="2 3">
    <name type="scientific">Streptomyces calvus</name>
    <dbReference type="NCBI Taxonomy" id="67282"/>
    <lineage>
        <taxon>Bacteria</taxon>
        <taxon>Bacillati</taxon>
        <taxon>Actinomycetota</taxon>
        <taxon>Actinomycetes</taxon>
        <taxon>Kitasatosporales</taxon>
        <taxon>Streptomycetaceae</taxon>
        <taxon>Streptomyces</taxon>
    </lineage>
</organism>
<dbReference type="KEGG" id="sast:CD934_23905"/>
<accession>A0A514JVL1</accession>
<feature type="domain" description="Carrier" evidence="1">
    <location>
        <begin position="60"/>
        <end position="138"/>
    </location>
</feature>
<protein>
    <recommendedName>
        <fullName evidence="1">Carrier domain-containing protein</fullName>
    </recommendedName>
</protein>
<dbReference type="PROSITE" id="PS50075">
    <property type="entry name" value="CARRIER"/>
    <property type="match status" value="1"/>
</dbReference>
<keyword evidence="3" id="KW-1185">Reference proteome</keyword>
<proteinExistence type="predicted"/>
<evidence type="ECO:0000313" key="2">
    <source>
        <dbReference type="EMBL" id="QDI71381.1"/>
    </source>
</evidence>
<name>A0A514JVL1_9ACTN</name>
<evidence type="ECO:0000259" key="1">
    <source>
        <dbReference type="PROSITE" id="PS50075"/>
    </source>
</evidence>
<dbReference type="EMBL" id="CP022310">
    <property type="protein sequence ID" value="QDI71381.1"/>
    <property type="molecule type" value="Genomic_DNA"/>
</dbReference>
<dbReference type="Pfam" id="PF00550">
    <property type="entry name" value="PP-binding"/>
    <property type="match status" value="1"/>
</dbReference>
<dbReference type="Gene3D" id="1.10.1200.10">
    <property type="entry name" value="ACP-like"/>
    <property type="match status" value="1"/>
</dbReference>
<evidence type="ECO:0000313" key="3">
    <source>
        <dbReference type="Proteomes" id="UP000316215"/>
    </source>
</evidence>
<dbReference type="Proteomes" id="UP000316215">
    <property type="component" value="Chromosome"/>
</dbReference>
<gene>
    <name evidence="2" type="ORF">CD934_23905</name>
</gene>